<evidence type="ECO:0000256" key="5">
    <source>
        <dbReference type="ARBA" id="ARBA00023077"/>
    </source>
</evidence>
<accession>A0A371RF27</accession>
<keyword evidence="15" id="KW-1185">Reference proteome</keyword>
<dbReference type="EMBL" id="QUQO01000001">
    <property type="protein sequence ID" value="RFB04047.1"/>
    <property type="molecule type" value="Genomic_DNA"/>
</dbReference>
<keyword evidence="14" id="KW-0675">Receptor</keyword>
<keyword evidence="6 8" id="KW-0472">Membrane</keyword>
<evidence type="ECO:0000313" key="14">
    <source>
        <dbReference type="EMBL" id="RFB04047.1"/>
    </source>
</evidence>
<protein>
    <submittedName>
        <fullName evidence="14">TonB-dependent receptor</fullName>
    </submittedName>
</protein>
<evidence type="ECO:0000259" key="12">
    <source>
        <dbReference type="Pfam" id="PF00593"/>
    </source>
</evidence>
<dbReference type="PANTHER" id="PTHR30069:SF40">
    <property type="entry name" value="TONB-DEPENDENT RECEPTOR NMB0964-RELATED"/>
    <property type="match status" value="1"/>
</dbReference>
<evidence type="ECO:0000256" key="10">
    <source>
        <dbReference type="SAM" id="MobiDB-lite"/>
    </source>
</evidence>
<feature type="chain" id="PRO_5016860295" evidence="11">
    <location>
        <begin position="24"/>
        <end position="730"/>
    </location>
</feature>
<evidence type="ECO:0000256" key="2">
    <source>
        <dbReference type="ARBA" id="ARBA00022448"/>
    </source>
</evidence>
<comment type="subcellular location">
    <subcellularLocation>
        <location evidence="1 8">Cell outer membrane</location>
        <topology evidence="1 8">Multi-pass membrane protein</topology>
    </subcellularLocation>
</comment>
<keyword evidence="5 9" id="KW-0798">TonB box</keyword>
<dbReference type="InterPro" id="IPR037066">
    <property type="entry name" value="Plug_dom_sf"/>
</dbReference>
<dbReference type="Proteomes" id="UP000264589">
    <property type="component" value="Unassembled WGS sequence"/>
</dbReference>
<comment type="similarity">
    <text evidence="8 9">Belongs to the TonB-dependent receptor family.</text>
</comment>
<evidence type="ECO:0000256" key="3">
    <source>
        <dbReference type="ARBA" id="ARBA00022452"/>
    </source>
</evidence>
<feature type="compositionally biased region" description="Basic and acidic residues" evidence="10">
    <location>
        <begin position="296"/>
        <end position="306"/>
    </location>
</feature>
<name>A0A371RF27_9PROT</name>
<dbReference type="Gene3D" id="2.40.170.20">
    <property type="entry name" value="TonB-dependent receptor, beta-barrel domain"/>
    <property type="match status" value="1"/>
</dbReference>
<evidence type="ECO:0000256" key="7">
    <source>
        <dbReference type="ARBA" id="ARBA00023237"/>
    </source>
</evidence>
<dbReference type="Pfam" id="PF07715">
    <property type="entry name" value="Plug"/>
    <property type="match status" value="1"/>
</dbReference>
<feature type="compositionally biased region" description="Acidic residues" evidence="10">
    <location>
        <begin position="231"/>
        <end position="253"/>
    </location>
</feature>
<dbReference type="GO" id="GO:0009279">
    <property type="term" value="C:cell outer membrane"/>
    <property type="evidence" value="ECO:0007669"/>
    <property type="project" value="UniProtKB-SubCell"/>
</dbReference>
<dbReference type="Gene3D" id="2.170.130.10">
    <property type="entry name" value="TonB-dependent receptor, plug domain"/>
    <property type="match status" value="1"/>
</dbReference>
<sequence>MKKSELRMFCALSVLSAAVPAFAQEDETASEPEDLIIVTGAPFAETEDEILTGTSVLSGEELARSAAATIGETLRREPGISTTFFGAGASRPIIRGQGGDRIRVLDNGIGSIDASSASPDHAVAVEPALAERIEIIRGTSVLRYGSSGSGGVVNVIDGRLPSEVPENGFEGAIRGGVTSVDDGSETAGGANFLLGTFGDLSLVGHASFALRKAGDYDIPGFAESSLLRAMEEEEHEHEEEEEEHHDHEEEEEVRDTLENSFAETESFTGGLSLIGERGFFAIAAKSSGTTYGIPAGHDHGHGHAEEHEEEEDHEEEEHGHEEGGVFIELDQTRIDFNGRFEFLSGPFEAVQLFGGFADYEHTEFEGPGEPGTVFSNEGHEVRLELVQTTRNGWRGASGIQIRKRDFSAIGEEAFVPPSETEQYGIYTFQEWESGPWHTEGALRYENTEQSNPTLGLVKTFDAYSASVGAAYHFSDHVMAGLTGYRTERAPTTEELFSNGPHLATGQYEIGDINLGKEVATGIEGVLRMHNARAGVTLNVFYTDYRDYVYEADTGLTGADILMAEGEMDEEELEEFGELAAFQFTAADAVFTGFEIEADAKLAEAGAFMISGDAVIDYVDAEVDGGDTLPRIPPFGATLGVNAESERLFLRGEIEYSAEQDEVTEFELPTDSYTLVNLYADVTPFRDFENVTLSAALLNATDEEARVHTSFLKDEVPLPGRNVRFSVTYRF</sequence>
<gene>
    <name evidence="14" type="ORF">DX908_01360</name>
</gene>
<dbReference type="PANTHER" id="PTHR30069">
    <property type="entry name" value="TONB-DEPENDENT OUTER MEMBRANE RECEPTOR"/>
    <property type="match status" value="1"/>
</dbReference>
<evidence type="ECO:0000256" key="8">
    <source>
        <dbReference type="PROSITE-ProRule" id="PRU01360"/>
    </source>
</evidence>
<dbReference type="InterPro" id="IPR036942">
    <property type="entry name" value="Beta-barrel_TonB_sf"/>
</dbReference>
<keyword evidence="2 8" id="KW-0813">Transport</keyword>
<dbReference type="AlphaFoldDB" id="A0A371RF27"/>
<dbReference type="InParanoid" id="A0A371RF27"/>
<keyword evidence="3 8" id="KW-1134">Transmembrane beta strand</keyword>
<evidence type="ECO:0000256" key="6">
    <source>
        <dbReference type="ARBA" id="ARBA00023136"/>
    </source>
</evidence>
<dbReference type="InterPro" id="IPR012910">
    <property type="entry name" value="Plug_dom"/>
</dbReference>
<keyword evidence="7 8" id="KW-0998">Cell outer membrane</keyword>
<feature type="domain" description="TonB-dependent receptor plug" evidence="13">
    <location>
        <begin position="50"/>
        <end position="152"/>
    </location>
</feature>
<feature type="region of interest" description="Disordered" evidence="10">
    <location>
        <begin position="230"/>
        <end position="254"/>
    </location>
</feature>
<evidence type="ECO:0000256" key="9">
    <source>
        <dbReference type="RuleBase" id="RU003357"/>
    </source>
</evidence>
<dbReference type="InterPro" id="IPR000531">
    <property type="entry name" value="Beta-barrel_TonB"/>
</dbReference>
<evidence type="ECO:0000256" key="11">
    <source>
        <dbReference type="SAM" id="SignalP"/>
    </source>
</evidence>
<dbReference type="GO" id="GO:0015344">
    <property type="term" value="F:siderophore uptake transmembrane transporter activity"/>
    <property type="evidence" value="ECO:0007669"/>
    <property type="project" value="TreeGrafter"/>
</dbReference>
<feature type="domain" description="TonB-dependent receptor-like beta-barrel" evidence="12">
    <location>
        <begin position="375"/>
        <end position="698"/>
    </location>
</feature>
<dbReference type="InterPro" id="IPR039426">
    <property type="entry name" value="TonB-dep_rcpt-like"/>
</dbReference>
<dbReference type="PROSITE" id="PS52016">
    <property type="entry name" value="TONB_DEPENDENT_REC_3"/>
    <property type="match status" value="1"/>
</dbReference>
<feature type="region of interest" description="Disordered" evidence="10">
    <location>
        <begin position="296"/>
        <end position="320"/>
    </location>
</feature>
<reference evidence="14 15" key="1">
    <citation type="submission" date="2018-08" db="EMBL/GenBank/DDBJ databases">
        <title>Parvularcula sp. SM1705, isolated from surface water of the South Sea China.</title>
        <authorList>
            <person name="Sun L."/>
        </authorList>
    </citation>
    <scope>NUCLEOTIDE SEQUENCE [LARGE SCALE GENOMIC DNA]</scope>
    <source>
        <strain evidence="14 15">SM1705</strain>
    </source>
</reference>
<keyword evidence="11" id="KW-0732">Signal</keyword>
<organism evidence="14 15">
    <name type="scientific">Parvularcula marina</name>
    <dbReference type="NCBI Taxonomy" id="2292771"/>
    <lineage>
        <taxon>Bacteria</taxon>
        <taxon>Pseudomonadati</taxon>
        <taxon>Pseudomonadota</taxon>
        <taxon>Alphaproteobacteria</taxon>
        <taxon>Parvularculales</taxon>
        <taxon>Parvularculaceae</taxon>
        <taxon>Parvularcula</taxon>
    </lineage>
</organism>
<dbReference type="RefSeq" id="WP_116390675.1">
    <property type="nucleotide sequence ID" value="NZ_QUQO01000001.1"/>
</dbReference>
<evidence type="ECO:0000256" key="1">
    <source>
        <dbReference type="ARBA" id="ARBA00004571"/>
    </source>
</evidence>
<evidence type="ECO:0000256" key="4">
    <source>
        <dbReference type="ARBA" id="ARBA00022692"/>
    </source>
</evidence>
<dbReference type="SUPFAM" id="SSF56935">
    <property type="entry name" value="Porins"/>
    <property type="match status" value="1"/>
</dbReference>
<comment type="caution">
    <text evidence="14">The sequence shown here is derived from an EMBL/GenBank/DDBJ whole genome shotgun (WGS) entry which is preliminary data.</text>
</comment>
<feature type="signal peptide" evidence="11">
    <location>
        <begin position="1"/>
        <end position="23"/>
    </location>
</feature>
<evidence type="ECO:0000259" key="13">
    <source>
        <dbReference type="Pfam" id="PF07715"/>
    </source>
</evidence>
<evidence type="ECO:0000313" key="15">
    <source>
        <dbReference type="Proteomes" id="UP000264589"/>
    </source>
</evidence>
<dbReference type="GO" id="GO:0044718">
    <property type="term" value="P:siderophore transmembrane transport"/>
    <property type="evidence" value="ECO:0007669"/>
    <property type="project" value="TreeGrafter"/>
</dbReference>
<dbReference type="Pfam" id="PF00593">
    <property type="entry name" value="TonB_dep_Rec_b-barrel"/>
    <property type="match status" value="1"/>
</dbReference>
<proteinExistence type="inferred from homology"/>
<dbReference type="OrthoDB" id="9795928at2"/>
<keyword evidence="4 8" id="KW-0812">Transmembrane</keyword>